<dbReference type="PANTHER" id="PTHR30514:SF9">
    <property type="entry name" value="TRANSCRIPTIONAL REGULATOR"/>
    <property type="match status" value="1"/>
</dbReference>
<gene>
    <name evidence="6" type="ORF">CVP05_09965</name>
</gene>
<dbReference type="SUPFAM" id="SSF46689">
    <property type="entry name" value="Homeodomain-like"/>
    <property type="match status" value="1"/>
</dbReference>
<dbReference type="Proteomes" id="UP000229329">
    <property type="component" value="Unassembled WGS sequence"/>
</dbReference>
<dbReference type="InterPro" id="IPR000281">
    <property type="entry name" value="HTH_RpiR"/>
</dbReference>
<dbReference type="InterPro" id="IPR001347">
    <property type="entry name" value="SIS_dom"/>
</dbReference>
<keyword evidence="1" id="KW-0805">Transcription regulation</keyword>
<reference evidence="6 7" key="1">
    <citation type="submission" date="2017-11" db="EMBL/GenBank/DDBJ databases">
        <title>Reclassification of Bisgaard taxon 7 as Conservatibacter flavescens gen. nov., sp. nov.</title>
        <authorList>
            <person name="Christensen H."/>
        </authorList>
    </citation>
    <scope>NUCLEOTIDE SEQUENCE [LARGE SCALE GENOMIC DNA]</scope>
    <source>
        <strain evidence="6 7">7_4</strain>
    </source>
</reference>
<keyword evidence="2" id="KW-0238">DNA-binding</keyword>
<dbReference type="Gene3D" id="1.10.10.10">
    <property type="entry name" value="Winged helix-like DNA-binding domain superfamily/Winged helix DNA-binding domain"/>
    <property type="match status" value="1"/>
</dbReference>
<dbReference type="InterPro" id="IPR036388">
    <property type="entry name" value="WH-like_DNA-bd_sf"/>
</dbReference>
<dbReference type="PANTHER" id="PTHR30514">
    <property type="entry name" value="GLUCOKINASE"/>
    <property type="match status" value="1"/>
</dbReference>
<feature type="domain" description="HTH rpiR-type" evidence="4">
    <location>
        <begin position="7"/>
        <end position="83"/>
    </location>
</feature>
<sequence>MAVNKNRHILDTMKALHSSLTKTEKHIAQQILKNPDKLNQASLSEVAGWLDVGEATFIRFCRTLGFKGFSDFKMELAIELATQEQQEQSLLDTEINASDDSLQIALKLQSVINKVISETINLLDFSVLTQVVQELRKAKRLFLFGVGSSGITAEDAKNKFMRIGFQVDAVNNNHFMYMHAALMKKGDVVIGISHSGQSNEIIKALSIAHEAGAKTVAITHNLRSPITKVADYVLHNGNRQSNLQGDSIGTKITQLFVLDLIYTLIVQAEESKAIKLKQKTVDVILEQQIS</sequence>
<dbReference type="CDD" id="cd05013">
    <property type="entry name" value="SIS_RpiR"/>
    <property type="match status" value="1"/>
</dbReference>
<dbReference type="GO" id="GO:0003700">
    <property type="term" value="F:DNA-binding transcription factor activity"/>
    <property type="evidence" value="ECO:0007669"/>
    <property type="project" value="InterPro"/>
</dbReference>
<proteinExistence type="predicted"/>
<dbReference type="Pfam" id="PF01380">
    <property type="entry name" value="SIS"/>
    <property type="match status" value="1"/>
</dbReference>
<dbReference type="InterPro" id="IPR035472">
    <property type="entry name" value="RpiR-like_SIS"/>
</dbReference>
<dbReference type="InterPro" id="IPR046348">
    <property type="entry name" value="SIS_dom_sf"/>
</dbReference>
<dbReference type="InterPro" id="IPR047640">
    <property type="entry name" value="RpiR-like"/>
</dbReference>
<organism evidence="6 7">
    <name type="scientific">Conservatibacter flavescens</name>
    <dbReference type="NCBI Taxonomy" id="28161"/>
    <lineage>
        <taxon>Bacteria</taxon>
        <taxon>Pseudomonadati</taxon>
        <taxon>Pseudomonadota</taxon>
        <taxon>Gammaproteobacteria</taxon>
        <taxon>Pasteurellales</taxon>
        <taxon>Pasteurellaceae</taxon>
        <taxon>Conservatibacter</taxon>
    </lineage>
</organism>
<dbReference type="PROSITE" id="PS51464">
    <property type="entry name" value="SIS"/>
    <property type="match status" value="1"/>
</dbReference>
<dbReference type="InterPro" id="IPR009057">
    <property type="entry name" value="Homeodomain-like_sf"/>
</dbReference>
<dbReference type="Gene3D" id="3.40.50.10490">
    <property type="entry name" value="Glucose-6-phosphate isomerase like protein, domain 1"/>
    <property type="match status" value="1"/>
</dbReference>
<keyword evidence="7" id="KW-1185">Reference proteome</keyword>
<dbReference type="GO" id="GO:1901135">
    <property type="term" value="P:carbohydrate derivative metabolic process"/>
    <property type="evidence" value="ECO:0007669"/>
    <property type="project" value="InterPro"/>
</dbReference>
<evidence type="ECO:0000313" key="7">
    <source>
        <dbReference type="Proteomes" id="UP000229329"/>
    </source>
</evidence>
<dbReference type="GO" id="GO:0003677">
    <property type="term" value="F:DNA binding"/>
    <property type="evidence" value="ECO:0007669"/>
    <property type="project" value="UniProtKB-KW"/>
</dbReference>
<dbReference type="Pfam" id="PF01418">
    <property type="entry name" value="HTH_6"/>
    <property type="match status" value="1"/>
</dbReference>
<dbReference type="GO" id="GO:0097367">
    <property type="term" value="F:carbohydrate derivative binding"/>
    <property type="evidence" value="ECO:0007669"/>
    <property type="project" value="InterPro"/>
</dbReference>
<evidence type="ECO:0000259" key="5">
    <source>
        <dbReference type="PROSITE" id="PS51464"/>
    </source>
</evidence>
<keyword evidence="3" id="KW-0804">Transcription</keyword>
<evidence type="ECO:0000259" key="4">
    <source>
        <dbReference type="PROSITE" id="PS51071"/>
    </source>
</evidence>
<name>A0A2M8S0E1_9PAST</name>
<comment type="caution">
    <text evidence="6">The sequence shown here is derived from an EMBL/GenBank/DDBJ whole genome shotgun (WGS) entry which is preliminary data.</text>
</comment>
<dbReference type="RefSeq" id="WP_100289423.1">
    <property type="nucleotide sequence ID" value="NZ_PHHA01000026.1"/>
</dbReference>
<protein>
    <submittedName>
        <fullName evidence="6">MurR/RpiR family transcriptional regulator</fullName>
    </submittedName>
</protein>
<dbReference type="EMBL" id="PHHA01000026">
    <property type="protein sequence ID" value="PJG84595.1"/>
    <property type="molecule type" value="Genomic_DNA"/>
</dbReference>
<evidence type="ECO:0000256" key="2">
    <source>
        <dbReference type="ARBA" id="ARBA00023125"/>
    </source>
</evidence>
<dbReference type="SUPFAM" id="SSF53697">
    <property type="entry name" value="SIS domain"/>
    <property type="match status" value="1"/>
</dbReference>
<feature type="domain" description="SIS" evidence="5">
    <location>
        <begin position="131"/>
        <end position="271"/>
    </location>
</feature>
<dbReference type="PROSITE" id="PS51071">
    <property type="entry name" value="HTH_RPIR"/>
    <property type="match status" value="1"/>
</dbReference>
<accession>A0A2M8S0E1</accession>
<evidence type="ECO:0000256" key="3">
    <source>
        <dbReference type="ARBA" id="ARBA00023163"/>
    </source>
</evidence>
<dbReference type="AlphaFoldDB" id="A0A2M8S0E1"/>
<dbReference type="OrthoDB" id="370421at2"/>
<evidence type="ECO:0000313" key="6">
    <source>
        <dbReference type="EMBL" id="PJG84595.1"/>
    </source>
</evidence>
<evidence type="ECO:0000256" key="1">
    <source>
        <dbReference type="ARBA" id="ARBA00023015"/>
    </source>
</evidence>